<dbReference type="EMBL" id="JAACFV010000025">
    <property type="protein sequence ID" value="KAF7510908.1"/>
    <property type="molecule type" value="Genomic_DNA"/>
</dbReference>
<dbReference type="FunFam" id="1.20.5.110:FF:000048">
    <property type="entry name" value="Protein transport protein SEC9"/>
    <property type="match status" value="1"/>
</dbReference>
<dbReference type="GO" id="GO:0006887">
    <property type="term" value="P:exocytosis"/>
    <property type="evidence" value="ECO:0007669"/>
    <property type="project" value="TreeGrafter"/>
</dbReference>
<gene>
    <name evidence="4" type="ORF">GJ744_005738</name>
</gene>
<reference evidence="4" key="1">
    <citation type="submission" date="2020-02" db="EMBL/GenBank/DDBJ databases">
        <authorList>
            <person name="Palmer J.M."/>
        </authorList>
    </citation>
    <scope>NUCLEOTIDE SEQUENCE</scope>
    <source>
        <strain evidence="4">EPUS1.4</strain>
        <tissue evidence="4">Thallus</tissue>
    </source>
</reference>
<name>A0A8H7AKP4_9EURO</name>
<dbReference type="PANTHER" id="PTHR19305:SF9">
    <property type="entry name" value="SYNAPTOSOMAL-ASSOCIATED PROTEIN 29"/>
    <property type="match status" value="1"/>
</dbReference>
<feature type="domain" description="T-SNARE coiled-coil homology" evidence="3">
    <location>
        <begin position="392"/>
        <end position="454"/>
    </location>
</feature>
<evidence type="ECO:0000256" key="1">
    <source>
        <dbReference type="ARBA" id="ARBA00009480"/>
    </source>
</evidence>
<dbReference type="GO" id="GO:0005484">
    <property type="term" value="F:SNAP receptor activity"/>
    <property type="evidence" value="ECO:0007669"/>
    <property type="project" value="TreeGrafter"/>
</dbReference>
<feature type="compositionally biased region" description="Low complexity" evidence="2">
    <location>
        <begin position="74"/>
        <end position="83"/>
    </location>
</feature>
<dbReference type="CDD" id="cd15857">
    <property type="entry name" value="SNARE_SEC9C"/>
    <property type="match status" value="1"/>
</dbReference>
<dbReference type="Gene3D" id="1.20.5.110">
    <property type="match status" value="2"/>
</dbReference>
<dbReference type="Proteomes" id="UP000606974">
    <property type="component" value="Unassembled WGS sequence"/>
</dbReference>
<dbReference type="GO" id="GO:0019905">
    <property type="term" value="F:syntaxin binding"/>
    <property type="evidence" value="ECO:0007669"/>
    <property type="project" value="TreeGrafter"/>
</dbReference>
<feature type="region of interest" description="Disordered" evidence="2">
    <location>
        <begin position="1"/>
        <end position="231"/>
    </location>
</feature>
<dbReference type="PANTHER" id="PTHR19305">
    <property type="entry name" value="SYNAPTOSOMAL ASSOCIATED PROTEIN"/>
    <property type="match status" value="1"/>
</dbReference>
<dbReference type="GO" id="GO:0005886">
    <property type="term" value="C:plasma membrane"/>
    <property type="evidence" value="ECO:0007669"/>
    <property type="project" value="TreeGrafter"/>
</dbReference>
<sequence length="455" mass="49238">MKKFGLGKKSEGDEDSGRRALFGSRSKNKSPAPPTNNPYAQPTAPPDPYTQAKINAGAIPPAQTNGGPRPPPGSHRGLPSGPSVRKGYGAGTLPNASQGDYGDDKKFRTPSAGYGSGGGYGDEKFGNAGVYGQDKFGSTTYNGGEPAVASSRYGAGGYGGLGRTDSVDTASADANRDALFGDARERVQQRGPNGYGEPPPYSSDAGPAGGQDRSYGAYGDRQLTAEEEEEEDIAASKQEIRFLKQQDVSSTRNALRVAAQAEETGRNTLARLGAQGERLHNTDRNLDLAGNHQRIAEEKAKELKIANRSMFAFHAENPFTKGGRERRDQEILDKHRTEREQREATRQAAFESGQRMNQNFKGIGSASAAGPKSKPSLAERAKYQFEADSEDEMMEDEIENNLDEISQFTGRLTSLAKAQGQEIEQQNRLLEGLGKKSDQVDDQLVMNRKRLDRIR</sequence>
<proteinExistence type="inferred from homology"/>
<evidence type="ECO:0000313" key="5">
    <source>
        <dbReference type="Proteomes" id="UP000606974"/>
    </source>
</evidence>
<dbReference type="SUPFAM" id="SSF58038">
    <property type="entry name" value="SNARE fusion complex"/>
    <property type="match status" value="2"/>
</dbReference>
<dbReference type="OrthoDB" id="18679at2759"/>
<feature type="compositionally biased region" description="Basic and acidic residues" evidence="2">
    <location>
        <begin position="8"/>
        <end position="18"/>
    </location>
</feature>
<feature type="compositionally biased region" description="Basic and acidic residues" evidence="2">
    <location>
        <begin position="322"/>
        <end position="345"/>
    </location>
</feature>
<dbReference type="AlphaFoldDB" id="A0A8H7AKP4"/>
<comment type="caution">
    <text evidence="4">The sequence shown here is derived from an EMBL/GenBank/DDBJ whole genome shotgun (WGS) entry which is preliminary data.</text>
</comment>
<dbReference type="InterPro" id="IPR000727">
    <property type="entry name" value="T_SNARE_dom"/>
</dbReference>
<protein>
    <recommendedName>
        <fullName evidence="3">t-SNARE coiled-coil homology domain-containing protein</fullName>
    </recommendedName>
</protein>
<dbReference type="GO" id="GO:0006906">
    <property type="term" value="P:vesicle fusion"/>
    <property type="evidence" value="ECO:0007669"/>
    <property type="project" value="TreeGrafter"/>
</dbReference>
<dbReference type="GO" id="GO:0031201">
    <property type="term" value="C:SNARE complex"/>
    <property type="evidence" value="ECO:0007669"/>
    <property type="project" value="TreeGrafter"/>
</dbReference>
<evidence type="ECO:0000256" key="2">
    <source>
        <dbReference type="SAM" id="MobiDB-lite"/>
    </source>
</evidence>
<dbReference type="CDD" id="cd15886">
    <property type="entry name" value="SNARE_SEC9N"/>
    <property type="match status" value="1"/>
</dbReference>
<keyword evidence="5" id="KW-1185">Reference proteome</keyword>
<evidence type="ECO:0000259" key="3">
    <source>
        <dbReference type="PROSITE" id="PS50192"/>
    </source>
</evidence>
<organism evidence="4 5">
    <name type="scientific">Endocarpon pusillum</name>
    <dbReference type="NCBI Taxonomy" id="364733"/>
    <lineage>
        <taxon>Eukaryota</taxon>
        <taxon>Fungi</taxon>
        <taxon>Dikarya</taxon>
        <taxon>Ascomycota</taxon>
        <taxon>Pezizomycotina</taxon>
        <taxon>Eurotiomycetes</taxon>
        <taxon>Chaetothyriomycetidae</taxon>
        <taxon>Verrucariales</taxon>
        <taxon>Verrucariaceae</taxon>
        <taxon>Endocarpon</taxon>
    </lineage>
</organism>
<evidence type="ECO:0000313" key="4">
    <source>
        <dbReference type="EMBL" id="KAF7510908.1"/>
    </source>
</evidence>
<feature type="region of interest" description="Disordered" evidence="2">
    <location>
        <begin position="317"/>
        <end position="357"/>
    </location>
</feature>
<dbReference type="PROSITE" id="PS50192">
    <property type="entry name" value="T_SNARE"/>
    <property type="match status" value="1"/>
</dbReference>
<comment type="similarity">
    <text evidence="1">Belongs to the SNAP-25 family.</text>
</comment>
<accession>A0A8H7AKP4</accession>